<gene>
    <name evidence="4" type="primary">Aste57867_15059</name>
    <name evidence="3" type="ORF">As57867_015003</name>
    <name evidence="4" type="ORF">ASTE57867_15059</name>
</gene>
<reference evidence="4 5" key="1">
    <citation type="submission" date="2019-03" db="EMBL/GenBank/DDBJ databases">
        <authorList>
            <person name="Gaulin E."/>
            <person name="Dumas B."/>
        </authorList>
    </citation>
    <scope>NUCLEOTIDE SEQUENCE [LARGE SCALE GENOMIC DNA]</scope>
    <source>
        <strain evidence="4">CBS 568.67</strain>
    </source>
</reference>
<sequence length="241" mass="26688">MPTAMCVLTLASLFAVAANAQYCQHCGDNNAALFSNLSGEDTLERGDWLYGNNMFAAVMQWDSNFVVYEVYHEANWVWFSPNIYGSGATRVVMQGDGNVVAVKDDGTPVWATHTDGRGKGPYCLTVEGSSGPDLRILDSNCDRVWKAPWTGRVSANETQETREAVDDISKRIAQDPTNLDAIVADINNNATLRSAIERLARPKDDEEGFKHSIDHDVPYTKADLLSYWNWTINATIRTTSN</sequence>
<keyword evidence="1" id="KW-0732">Signal</keyword>
<dbReference type="OrthoDB" id="1884773at2759"/>
<evidence type="ECO:0000313" key="5">
    <source>
        <dbReference type="Proteomes" id="UP000332933"/>
    </source>
</evidence>
<name>A0A485L4X9_9STRA</name>
<dbReference type="PROSITE" id="PS50927">
    <property type="entry name" value="BULB_LECTIN"/>
    <property type="match status" value="1"/>
</dbReference>
<feature type="domain" description="Bulb-type lectin" evidence="2">
    <location>
        <begin position="34"/>
        <end position="149"/>
    </location>
</feature>
<dbReference type="AlphaFoldDB" id="A0A485L4X9"/>
<evidence type="ECO:0000256" key="1">
    <source>
        <dbReference type="SAM" id="SignalP"/>
    </source>
</evidence>
<dbReference type="Gene3D" id="2.90.10.10">
    <property type="entry name" value="Bulb-type lectin domain"/>
    <property type="match status" value="2"/>
</dbReference>
<organism evidence="4 5">
    <name type="scientific">Aphanomyces stellatus</name>
    <dbReference type="NCBI Taxonomy" id="120398"/>
    <lineage>
        <taxon>Eukaryota</taxon>
        <taxon>Sar</taxon>
        <taxon>Stramenopiles</taxon>
        <taxon>Oomycota</taxon>
        <taxon>Saprolegniomycetes</taxon>
        <taxon>Saprolegniales</taxon>
        <taxon>Verrucalvaceae</taxon>
        <taxon>Aphanomyces</taxon>
    </lineage>
</organism>
<dbReference type="InterPro" id="IPR036426">
    <property type="entry name" value="Bulb-type_lectin_dom_sf"/>
</dbReference>
<accession>A0A485L4X9</accession>
<evidence type="ECO:0000313" key="3">
    <source>
        <dbReference type="EMBL" id="KAF0694036.1"/>
    </source>
</evidence>
<evidence type="ECO:0000313" key="4">
    <source>
        <dbReference type="EMBL" id="VFT91873.1"/>
    </source>
</evidence>
<proteinExistence type="predicted"/>
<dbReference type="EMBL" id="CAADRA010005638">
    <property type="protein sequence ID" value="VFT91873.1"/>
    <property type="molecule type" value="Genomic_DNA"/>
</dbReference>
<dbReference type="Proteomes" id="UP000332933">
    <property type="component" value="Unassembled WGS sequence"/>
</dbReference>
<evidence type="ECO:0000259" key="2">
    <source>
        <dbReference type="PROSITE" id="PS50927"/>
    </source>
</evidence>
<protein>
    <submittedName>
        <fullName evidence="4">Aste57867_15059 protein</fullName>
    </submittedName>
</protein>
<reference evidence="3" key="2">
    <citation type="submission" date="2019-06" db="EMBL/GenBank/DDBJ databases">
        <title>Genomics analysis of Aphanomyces spp. identifies a new class of oomycete effector associated with host adaptation.</title>
        <authorList>
            <person name="Gaulin E."/>
        </authorList>
    </citation>
    <scope>NUCLEOTIDE SEQUENCE</scope>
    <source>
        <strain evidence="3">CBS 578.67</strain>
    </source>
</reference>
<feature type="signal peptide" evidence="1">
    <location>
        <begin position="1"/>
        <end position="20"/>
    </location>
</feature>
<feature type="chain" id="PRO_5033437305" evidence="1">
    <location>
        <begin position="21"/>
        <end position="241"/>
    </location>
</feature>
<keyword evidence="5" id="KW-1185">Reference proteome</keyword>
<dbReference type="EMBL" id="VJMH01005617">
    <property type="protein sequence ID" value="KAF0694036.1"/>
    <property type="molecule type" value="Genomic_DNA"/>
</dbReference>
<dbReference type="InterPro" id="IPR001480">
    <property type="entry name" value="Bulb-type_lectin_dom"/>
</dbReference>
<dbReference type="SUPFAM" id="SSF51110">
    <property type="entry name" value="alpha-D-mannose-specific plant lectins"/>
    <property type="match status" value="1"/>
</dbReference>